<name>A0ACC1LZU7_9FUNG</name>
<keyword evidence="2" id="KW-1185">Reference proteome</keyword>
<dbReference type="EMBL" id="JANBVB010001091">
    <property type="protein sequence ID" value="KAJ2891112.1"/>
    <property type="molecule type" value="Genomic_DNA"/>
</dbReference>
<evidence type="ECO:0000313" key="1">
    <source>
        <dbReference type="EMBL" id="KAJ2891112.1"/>
    </source>
</evidence>
<feature type="non-terminal residue" evidence="1">
    <location>
        <position position="1"/>
    </location>
</feature>
<sequence length="100" mass="11153">TVSSELSLPLIECLTLFDASTSTIQPRSLIETTGGWSRADMTELRQFVVTNYTDISAVDWKIVGAYLNGDALKCQHVVLGIYTGSINDVVYRRICDYRES</sequence>
<organism evidence="1 2">
    <name type="scientific">Coemansia aciculifera</name>
    <dbReference type="NCBI Taxonomy" id="417176"/>
    <lineage>
        <taxon>Eukaryota</taxon>
        <taxon>Fungi</taxon>
        <taxon>Fungi incertae sedis</taxon>
        <taxon>Zoopagomycota</taxon>
        <taxon>Kickxellomycotina</taxon>
        <taxon>Kickxellomycetes</taxon>
        <taxon>Kickxellales</taxon>
        <taxon>Kickxellaceae</taxon>
        <taxon>Coemansia</taxon>
    </lineage>
</organism>
<proteinExistence type="predicted"/>
<evidence type="ECO:0000313" key="2">
    <source>
        <dbReference type="Proteomes" id="UP001139981"/>
    </source>
</evidence>
<reference evidence="1" key="1">
    <citation type="submission" date="2022-07" db="EMBL/GenBank/DDBJ databases">
        <title>Phylogenomic reconstructions and comparative analyses of Kickxellomycotina fungi.</title>
        <authorList>
            <person name="Reynolds N.K."/>
            <person name="Stajich J.E."/>
            <person name="Barry K."/>
            <person name="Grigoriev I.V."/>
            <person name="Crous P."/>
            <person name="Smith M.E."/>
        </authorList>
    </citation>
    <scope>NUCLEOTIDE SEQUENCE</scope>
    <source>
        <strain evidence="1">CBS 190363</strain>
    </source>
</reference>
<accession>A0ACC1LZU7</accession>
<protein>
    <submittedName>
        <fullName evidence="1">Uncharacterized protein</fullName>
    </submittedName>
</protein>
<dbReference type="Proteomes" id="UP001139981">
    <property type="component" value="Unassembled WGS sequence"/>
</dbReference>
<gene>
    <name evidence="1" type="ORF">IWW38_003762</name>
</gene>
<comment type="caution">
    <text evidence="1">The sequence shown here is derived from an EMBL/GenBank/DDBJ whole genome shotgun (WGS) entry which is preliminary data.</text>
</comment>